<dbReference type="EMBL" id="LZZM01000020">
    <property type="protein sequence ID" value="OOM82319.1"/>
    <property type="molecule type" value="Genomic_DNA"/>
</dbReference>
<feature type="domain" description="Acb2/Tad1 hairpin" evidence="2">
    <location>
        <begin position="49"/>
        <end position="114"/>
    </location>
</feature>
<gene>
    <name evidence="3" type="ORF">CLPUN_03200</name>
</gene>
<evidence type="ECO:0000313" key="3">
    <source>
        <dbReference type="EMBL" id="OOM82319.1"/>
    </source>
</evidence>
<sequence>MKLSTIQKREKLNDVYAMDEKGVGGVNHRYVICKNGSQEWQQGSNSDNVYADIQLQNGARKEDDSIHGVIDTDLLEIVRHRLQCFQAGPFSSRENACALTHIEEALMWMNRRVEDRIERNVLGRNEK</sequence>
<dbReference type="OrthoDB" id="1551225at2"/>
<dbReference type="GO" id="GO:0000166">
    <property type="term" value="F:nucleotide binding"/>
    <property type="evidence" value="ECO:0007669"/>
    <property type="project" value="UniProtKB-KW"/>
</dbReference>
<evidence type="ECO:0000313" key="4">
    <source>
        <dbReference type="Proteomes" id="UP000190890"/>
    </source>
</evidence>
<proteinExistence type="predicted"/>
<evidence type="ECO:0000256" key="1">
    <source>
        <dbReference type="ARBA" id="ARBA00022741"/>
    </source>
</evidence>
<keyword evidence="4" id="KW-1185">Reference proteome</keyword>
<dbReference type="Pfam" id="PF24729">
    <property type="entry name" value="Acb2_Tad1_hairpin"/>
    <property type="match status" value="1"/>
</dbReference>
<dbReference type="AlphaFoldDB" id="A0A1S8TXJ1"/>
<evidence type="ECO:0000259" key="2">
    <source>
        <dbReference type="Pfam" id="PF24729"/>
    </source>
</evidence>
<comment type="caution">
    <text evidence="3">The sequence shown here is derived from an EMBL/GenBank/DDBJ whole genome shotgun (WGS) entry which is preliminary data.</text>
</comment>
<organism evidence="3 4">
    <name type="scientific">Clostridium puniceum</name>
    <dbReference type="NCBI Taxonomy" id="29367"/>
    <lineage>
        <taxon>Bacteria</taxon>
        <taxon>Bacillati</taxon>
        <taxon>Bacillota</taxon>
        <taxon>Clostridia</taxon>
        <taxon>Eubacteriales</taxon>
        <taxon>Clostridiaceae</taxon>
        <taxon>Clostridium</taxon>
    </lineage>
</organism>
<keyword evidence="1" id="KW-0547">Nucleotide-binding</keyword>
<dbReference type="RefSeq" id="WP_077845632.1">
    <property type="nucleotide sequence ID" value="NZ_LZZM01000020.1"/>
</dbReference>
<accession>A0A1S8TXJ1</accession>
<dbReference type="STRING" id="29367.CLPUN_03200"/>
<dbReference type="InterPro" id="IPR056098">
    <property type="entry name" value="Acb2/Tad1_hairpin"/>
</dbReference>
<protein>
    <recommendedName>
        <fullName evidence="2">Acb2/Tad1 hairpin domain-containing protein</fullName>
    </recommendedName>
</protein>
<dbReference type="Proteomes" id="UP000190890">
    <property type="component" value="Unassembled WGS sequence"/>
</dbReference>
<reference evidence="3 4" key="1">
    <citation type="submission" date="2016-05" db="EMBL/GenBank/DDBJ databases">
        <title>Microbial solvent formation.</title>
        <authorList>
            <person name="Poehlein A."/>
            <person name="Montoya Solano J.D."/>
            <person name="Flitsch S."/>
            <person name="Krabben P."/>
            <person name="Duerre P."/>
            <person name="Daniel R."/>
        </authorList>
    </citation>
    <scope>NUCLEOTIDE SEQUENCE [LARGE SCALE GENOMIC DNA]</scope>
    <source>
        <strain evidence="3 4">DSM 2619</strain>
    </source>
</reference>
<name>A0A1S8TXJ1_9CLOT</name>